<organism evidence="1 2">
    <name type="scientific">Anaerocolumna jejuensis DSM 15929</name>
    <dbReference type="NCBI Taxonomy" id="1121322"/>
    <lineage>
        <taxon>Bacteria</taxon>
        <taxon>Bacillati</taxon>
        <taxon>Bacillota</taxon>
        <taxon>Clostridia</taxon>
        <taxon>Lachnospirales</taxon>
        <taxon>Lachnospiraceae</taxon>
        <taxon>Anaerocolumna</taxon>
    </lineage>
</organism>
<reference evidence="1 2" key="1">
    <citation type="submission" date="2016-11" db="EMBL/GenBank/DDBJ databases">
        <authorList>
            <person name="Jaros S."/>
            <person name="Januszkiewicz K."/>
            <person name="Wedrychowicz H."/>
        </authorList>
    </citation>
    <scope>NUCLEOTIDE SEQUENCE [LARGE SCALE GENOMIC DNA]</scope>
    <source>
        <strain evidence="1 2">DSM 15929</strain>
    </source>
</reference>
<sequence length="80" mass="9447">MPDQLLKEVQQYAEGCLVYIPKRSSKAGWGRLSGTREWIDKRNEEITCLFMQGEPVKELSEEYHLSEDTIRKIIYKKNQI</sequence>
<accession>A0A1M6ZV89</accession>
<gene>
    <name evidence="1" type="ORF">SAMN02745136_04677</name>
</gene>
<proteinExistence type="predicted"/>
<dbReference type="InterPro" id="IPR009057">
    <property type="entry name" value="Homeodomain-like_sf"/>
</dbReference>
<dbReference type="InterPro" id="IPR049739">
    <property type="entry name" value="YraL-like"/>
</dbReference>
<dbReference type="EMBL" id="FRAC01000030">
    <property type="protein sequence ID" value="SHL34350.1"/>
    <property type="molecule type" value="Genomic_DNA"/>
</dbReference>
<keyword evidence="2" id="KW-1185">Reference proteome</keyword>
<evidence type="ECO:0008006" key="3">
    <source>
        <dbReference type="Google" id="ProtNLM"/>
    </source>
</evidence>
<dbReference type="NCBIfam" id="NF040785">
    <property type="entry name" value="CD3324_fam"/>
    <property type="match status" value="1"/>
</dbReference>
<dbReference type="Gene3D" id="1.10.10.60">
    <property type="entry name" value="Homeodomain-like"/>
    <property type="match status" value="1"/>
</dbReference>
<dbReference type="SUPFAM" id="SSF46689">
    <property type="entry name" value="Homeodomain-like"/>
    <property type="match status" value="1"/>
</dbReference>
<name>A0A1M6ZV89_9FIRM</name>
<dbReference type="AlphaFoldDB" id="A0A1M6ZV89"/>
<evidence type="ECO:0000313" key="1">
    <source>
        <dbReference type="EMBL" id="SHL34350.1"/>
    </source>
</evidence>
<dbReference type="Proteomes" id="UP000184386">
    <property type="component" value="Unassembled WGS sequence"/>
</dbReference>
<evidence type="ECO:0000313" key="2">
    <source>
        <dbReference type="Proteomes" id="UP000184386"/>
    </source>
</evidence>
<dbReference type="STRING" id="1121322.SAMN02745136_04677"/>
<protein>
    <recommendedName>
        <fullName evidence="3">Mor transcription activator family protein</fullName>
    </recommendedName>
</protein>